<evidence type="ECO:0000313" key="1">
    <source>
        <dbReference type="EMBL" id="MDN3576049.1"/>
    </source>
</evidence>
<protein>
    <submittedName>
        <fullName evidence="1">Uncharacterized protein</fullName>
    </submittedName>
</protein>
<comment type="caution">
    <text evidence="1">The sequence shown here is derived from an EMBL/GenBank/DDBJ whole genome shotgun (WGS) entry which is preliminary data.</text>
</comment>
<dbReference type="EMBL" id="JAUFPU010000004">
    <property type="protein sequence ID" value="MDN3576049.1"/>
    <property type="molecule type" value="Genomic_DNA"/>
</dbReference>
<organism evidence="1 2">
    <name type="scientific">Chitinimonas viridis</name>
    <dbReference type="NCBI Taxonomy" id="664880"/>
    <lineage>
        <taxon>Bacteria</taxon>
        <taxon>Pseudomonadati</taxon>
        <taxon>Pseudomonadota</taxon>
        <taxon>Betaproteobacteria</taxon>
        <taxon>Neisseriales</taxon>
        <taxon>Chitinibacteraceae</taxon>
        <taxon>Chitinimonas</taxon>
    </lineage>
</organism>
<dbReference type="RefSeq" id="WP_290331673.1">
    <property type="nucleotide sequence ID" value="NZ_JAUFPU010000004.1"/>
</dbReference>
<evidence type="ECO:0000313" key="2">
    <source>
        <dbReference type="Proteomes" id="UP001180081"/>
    </source>
</evidence>
<gene>
    <name evidence="1" type="ORF">QWZ03_04605</name>
</gene>
<reference evidence="1" key="2">
    <citation type="submission" date="2023-06" db="EMBL/GenBank/DDBJ databases">
        <authorList>
            <person name="Lucena T."/>
            <person name="Sun Q."/>
        </authorList>
    </citation>
    <scope>NUCLEOTIDE SEQUENCE</scope>
    <source>
        <strain evidence="1">CECT 7703</strain>
    </source>
</reference>
<proteinExistence type="predicted"/>
<reference evidence="1" key="1">
    <citation type="journal article" date="2014" name="Int. J. Syst. Evol. Microbiol.">
        <title>Complete genome of a new Firmicutes species belonging to the dominant human colonic microbiota ('Ruminococcus bicirculans') reveals two chromosomes and a selective capacity to utilize plant glucans.</title>
        <authorList>
            <consortium name="NISC Comparative Sequencing Program"/>
            <person name="Wegmann U."/>
            <person name="Louis P."/>
            <person name="Goesmann A."/>
            <person name="Henrissat B."/>
            <person name="Duncan S.H."/>
            <person name="Flint H.J."/>
        </authorList>
    </citation>
    <scope>NUCLEOTIDE SEQUENCE</scope>
    <source>
        <strain evidence="1">CECT 7703</strain>
    </source>
</reference>
<accession>A0ABT8B208</accession>
<name>A0ABT8B208_9NEIS</name>
<dbReference type="Proteomes" id="UP001180081">
    <property type="component" value="Unassembled WGS sequence"/>
</dbReference>
<keyword evidence="2" id="KW-1185">Reference proteome</keyword>
<sequence>MPFIRQGCERHGEKTLNRLIAMPSPRKSIMLIIQHIDTYWTKATRGMPGAGLRNALPDAYRLPDALTEVPPDGALIHRLQRNEGQHFQPHTQTEILPVPGSYWRFRIGQHNGEITLSFCYHAADHGLPFRYSRSRPLFSLALGQRGVFRINGRFASYSGQYYRQHTLHFAHLAALDADCFMVGSPHQVHDELAHLF</sequence>